<dbReference type="AlphaFoldDB" id="X0RTN5"/>
<dbReference type="InterPro" id="IPR047655">
    <property type="entry name" value="Transpos_IS630-like"/>
</dbReference>
<evidence type="ECO:0000259" key="1">
    <source>
        <dbReference type="Pfam" id="PF13358"/>
    </source>
</evidence>
<dbReference type="Pfam" id="PF13358">
    <property type="entry name" value="DDE_3"/>
    <property type="match status" value="1"/>
</dbReference>
<evidence type="ECO:0000313" key="2">
    <source>
        <dbReference type="EMBL" id="GAF72148.1"/>
    </source>
</evidence>
<sequence>MEDVLEVYLRPRNSKMPLVCLDEASKQLVAETRKSIAVEPGKPKRLDAEYRRCGTASVFMMNAPLEGERYVRVRQRRTRQDFAEVIRHLCDELYPEAEKIVLVMDNLNTHNTASLYEAFEPAEAWRLAEKLEIHYTPKHGSWLNMAEIELSILSRQCMKDYFESIEQLTIAIAAWERLRNKNKIGIDWQFTTADARIKLR</sequence>
<accession>X0RTN5</accession>
<protein>
    <recommendedName>
        <fullName evidence="1">Tc1-like transposase DDE domain-containing protein</fullName>
    </recommendedName>
</protein>
<dbReference type="GO" id="GO:0003676">
    <property type="term" value="F:nucleic acid binding"/>
    <property type="evidence" value="ECO:0007669"/>
    <property type="project" value="InterPro"/>
</dbReference>
<proteinExistence type="predicted"/>
<organism evidence="2">
    <name type="scientific">marine sediment metagenome</name>
    <dbReference type="NCBI Taxonomy" id="412755"/>
    <lineage>
        <taxon>unclassified sequences</taxon>
        <taxon>metagenomes</taxon>
        <taxon>ecological metagenomes</taxon>
    </lineage>
</organism>
<dbReference type="NCBIfam" id="NF033545">
    <property type="entry name" value="transpos_IS630"/>
    <property type="match status" value="1"/>
</dbReference>
<dbReference type="EMBL" id="BARS01007980">
    <property type="protein sequence ID" value="GAF72148.1"/>
    <property type="molecule type" value="Genomic_DNA"/>
</dbReference>
<reference evidence="2" key="1">
    <citation type="journal article" date="2014" name="Front. Microbiol.">
        <title>High frequency of phylogenetically diverse reductive dehalogenase-homologous genes in deep subseafloor sedimentary metagenomes.</title>
        <authorList>
            <person name="Kawai M."/>
            <person name="Futagami T."/>
            <person name="Toyoda A."/>
            <person name="Takaki Y."/>
            <person name="Nishi S."/>
            <person name="Hori S."/>
            <person name="Arai W."/>
            <person name="Tsubouchi T."/>
            <person name="Morono Y."/>
            <person name="Uchiyama I."/>
            <person name="Ito T."/>
            <person name="Fujiyama A."/>
            <person name="Inagaki F."/>
            <person name="Takami H."/>
        </authorList>
    </citation>
    <scope>NUCLEOTIDE SEQUENCE</scope>
    <source>
        <strain evidence="2">Expedition CK06-06</strain>
    </source>
</reference>
<dbReference type="InterPro" id="IPR038717">
    <property type="entry name" value="Tc1-like_DDE_dom"/>
</dbReference>
<dbReference type="Gene3D" id="3.30.420.10">
    <property type="entry name" value="Ribonuclease H-like superfamily/Ribonuclease H"/>
    <property type="match status" value="1"/>
</dbReference>
<comment type="caution">
    <text evidence="2">The sequence shown here is derived from an EMBL/GenBank/DDBJ whole genome shotgun (WGS) entry which is preliminary data.</text>
</comment>
<feature type="domain" description="Tc1-like transposase DDE" evidence="1">
    <location>
        <begin position="17"/>
        <end position="168"/>
    </location>
</feature>
<feature type="non-terminal residue" evidence="2">
    <location>
        <position position="200"/>
    </location>
</feature>
<dbReference type="InterPro" id="IPR036397">
    <property type="entry name" value="RNaseH_sf"/>
</dbReference>
<gene>
    <name evidence="2" type="ORF">S01H1_15291</name>
</gene>
<name>X0RTN5_9ZZZZ</name>